<sequence length="843" mass="97540">MDVSCFHCKVLYWMSEKLTNSSLIYPFFGIYCLQGKIKLPSLIAPPLALQELYDGNDDRSKLFRYNTREYNATNVFTSLGAKLDTRVLNGRGPLSFTIHGELRHRTGSLLPQPGHEANYSQLYIYDPESALNARNNRNLHLRKDVLKTIQDNLLAFNSFPEKFLRAFEILNQSESVGQNLPAYLHYSSSTDCRRYNLPTADEIAIILPGDGTEKSGMRDIVLHLRGNNGLMRDNECHPAYLPLHYVLLFPRGELGWEPKMRHWDERNKQYIDKQLTQMEFHSLRLFQRNSEYSTILRAGKLFQEFIVDAWTATEQYRLNAHRLNQGKIRSELYQDLVDIGPDGLGPGQVGKRIILSSSFPECPRYKFQIFQDSMAITRHNQHPDIFLTMTANPNWPEIAEALLPHQKAVDHSDLVARVFELKQKCLMNFDSIEAFHCTVAAVIVVEVLNSIIKNADNLCDLLDDLVKEIGEEHVVQVVTESASAYVSDGQLLMEKRPNLFWNPCAVHCLDLMLSDIGEFAVFKDTLAKAKEVTVFIYRHQWLLDMFRKYTKKMELARPALTRFATCYLTLKRFDDLKIQIRAKFASVEWSTSSYGKSAAGKKVESIILDDHRFWKTIKFCMKCVLPLVKVLRLVDGDSKPAIGFQYSETFKANREVRNGLYTTIERMYPDMDIRIIIDEQLEKFKNAEGMFGMEMAKLTRDKKQPALWWESFGEECKELQRLAIRVLSGTCSATGCERNWSIFDIVHLKRRNRLETQRMNTLVFVKYNIQLELRQEKRQKMGDTYDPICLSDMESDDEWITEKEGPVLPIDHSWMDIEECFKDDGTIGKKRKRGIIKISIILL</sequence>
<dbReference type="Proteomes" id="UP001062846">
    <property type="component" value="Chromosome 4"/>
</dbReference>
<reference evidence="1" key="1">
    <citation type="submission" date="2022-02" db="EMBL/GenBank/DDBJ databases">
        <title>Plant Genome Project.</title>
        <authorList>
            <person name="Zhang R.-G."/>
        </authorList>
    </citation>
    <scope>NUCLEOTIDE SEQUENCE</scope>
    <source>
        <strain evidence="1">AT1</strain>
    </source>
</reference>
<keyword evidence="2" id="KW-1185">Reference proteome</keyword>
<name>A0ACC0P5X1_RHOML</name>
<organism evidence="1 2">
    <name type="scientific">Rhododendron molle</name>
    <name type="common">Chinese azalea</name>
    <name type="synonym">Azalea mollis</name>
    <dbReference type="NCBI Taxonomy" id="49168"/>
    <lineage>
        <taxon>Eukaryota</taxon>
        <taxon>Viridiplantae</taxon>
        <taxon>Streptophyta</taxon>
        <taxon>Embryophyta</taxon>
        <taxon>Tracheophyta</taxon>
        <taxon>Spermatophyta</taxon>
        <taxon>Magnoliopsida</taxon>
        <taxon>eudicotyledons</taxon>
        <taxon>Gunneridae</taxon>
        <taxon>Pentapetalae</taxon>
        <taxon>asterids</taxon>
        <taxon>Ericales</taxon>
        <taxon>Ericaceae</taxon>
        <taxon>Ericoideae</taxon>
        <taxon>Rhodoreae</taxon>
        <taxon>Rhododendron</taxon>
    </lineage>
</organism>
<evidence type="ECO:0000313" key="1">
    <source>
        <dbReference type="EMBL" id="KAI8560609.1"/>
    </source>
</evidence>
<proteinExistence type="predicted"/>
<dbReference type="EMBL" id="CM046391">
    <property type="protein sequence ID" value="KAI8560609.1"/>
    <property type="molecule type" value="Genomic_DNA"/>
</dbReference>
<accession>A0ACC0P5X1</accession>
<comment type="caution">
    <text evidence="1">The sequence shown here is derived from an EMBL/GenBank/DDBJ whole genome shotgun (WGS) entry which is preliminary data.</text>
</comment>
<evidence type="ECO:0000313" key="2">
    <source>
        <dbReference type="Proteomes" id="UP001062846"/>
    </source>
</evidence>
<protein>
    <submittedName>
        <fullName evidence="1">Uncharacterized protein</fullName>
    </submittedName>
</protein>
<gene>
    <name evidence="1" type="ORF">RHMOL_Rhmol04G0271300</name>
</gene>